<protein>
    <submittedName>
        <fullName evidence="4">Leucine-rich repeat (LRR) protein</fullName>
    </submittedName>
</protein>
<evidence type="ECO:0000313" key="4">
    <source>
        <dbReference type="EMBL" id="SHG04791.1"/>
    </source>
</evidence>
<dbReference type="Pfam" id="PF23598">
    <property type="entry name" value="LRR_14"/>
    <property type="match status" value="2"/>
</dbReference>
<dbReference type="InterPro" id="IPR001611">
    <property type="entry name" value="Leu-rich_rpt"/>
</dbReference>
<dbReference type="RefSeq" id="WP_073232996.1">
    <property type="nucleotide sequence ID" value="NZ_FQUQ01000004.1"/>
</dbReference>
<gene>
    <name evidence="4" type="ORF">SAMN04488522_104278</name>
</gene>
<evidence type="ECO:0000259" key="3">
    <source>
        <dbReference type="Pfam" id="PF23598"/>
    </source>
</evidence>
<feature type="domain" description="Disease resistance R13L4/SHOC-2-like LRR" evidence="3">
    <location>
        <begin position="348"/>
        <end position="426"/>
    </location>
</feature>
<dbReference type="OrthoDB" id="813032at2"/>
<name>A0A1M5GML4_9SPHI</name>
<evidence type="ECO:0000313" key="5">
    <source>
        <dbReference type="Proteomes" id="UP000184287"/>
    </source>
</evidence>
<dbReference type="PANTHER" id="PTHR45752:SF187">
    <property type="entry name" value="LEUCINE-RICH REPEAT AND IQ DOMAIN-CONTAINING PROTEIN 4"/>
    <property type="match status" value="1"/>
</dbReference>
<accession>A0A1M5GML4</accession>
<evidence type="ECO:0000256" key="1">
    <source>
        <dbReference type="ARBA" id="ARBA00022614"/>
    </source>
</evidence>
<dbReference type="PANTHER" id="PTHR45752">
    <property type="entry name" value="LEUCINE-RICH REPEAT-CONTAINING"/>
    <property type="match status" value="1"/>
</dbReference>
<dbReference type="EMBL" id="FQUQ01000004">
    <property type="protein sequence ID" value="SHG04791.1"/>
    <property type="molecule type" value="Genomic_DNA"/>
</dbReference>
<dbReference type="InterPro" id="IPR055414">
    <property type="entry name" value="LRR_R13L4/SHOC2-like"/>
</dbReference>
<dbReference type="STRING" id="288992.SAMN04488522_104278"/>
<dbReference type="Gene3D" id="3.80.10.10">
    <property type="entry name" value="Ribonuclease Inhibitor"/>
    <property type="match status" value="1"/>
</dbReference>
<keyword evidence="1" id="KW-0433">Leucine-rich repeat</keyword>
<dbReference type="AlphaFoldDB" id="A0A1M5GML4"/>
<reference evidence="5" key="1">
    <citation type="submission" date="2016-11" db="EMBL/GenBank/DDBJ databases">
        <authorList>
            <person name="Varghese N."/>
            <person name="Submissions S."/>
        </authorList>
    </citation>
    <scope>NUCLEOTIDE SEQUENCE [LARGE SCALE GENOMIC DNA]</scope>
    <source>
        <strain evidence="5">DSM 16990</strain>
    </source>
</reference>
<feature type="domain" description="Disease resistance R13L4/SHOC-2-like LRR" evidence="3">
    <location>
        <begin position="249"/>
        <end position="338"/>
    </location>
</feature>
<dbReference type="InterPro" id="IPR050715">
    <property type="entry name" value="LRR-SigEffector_domain"/>
</dbReference>
<keyword evidence="5" id="KW-1185">Reference proteome</keyword>
<dbReference type="InterPro" id="IPR003591">
    <property type="entry name" value="Leu-rich_rpt_typical-subtyp"/>
</dbReference>
<evidence type="ECO:0000256" key="2">
    <source>
        <dbReference type="ARBA" id="ARBA00022737"/>
    </source>
</evidence>
<dbReference type="SUPFAM" id="SSF52047">
    <property type="entry name" value="RNI-like"/>
    <property type="match status" value="1"/>
</dbReference>
<dbReference type="Proteomes" id="UP000184287">
    <property type="component" value="Unassembled WGS sequence"/>
</dbReference>
<dbReference type="SMART" id="SM00369">
    <property type="entry name" value="LRR_TYP"/>
    <property type="match status" value="5"/>
</dbReference>
<proteinExistence type="predicted"/>
<keyword evidence="2" id="KW-0677">Repeat</keyword>
<dbReference type="Pfam" id="PF13855">
    <property type="entry name" value="LRR_8"/>
    <property type="match status" value="1"/>
</dbReference>
<organism evidence="4 5">
    <name type="scientific">Pedobacter caeni</name>
    <dbReference type="NCBI Taxonomy" id="288992"/>
    <lineage>
        <taxon>Bacteria</taxon>
        <taxon>Pseudomonadati</taxon>
        <taxon>Bacteroidota</taxon>
        <taxon>Sphingobacteriia</taxon>
        <taxon>Sphingobacteriales</taxon>
        <taxon>Sphingobacteriaceae</taxon>
        <taxon>Pedobacter</taxon>
    </lineage>
</organism>
<dbReference type="InterPro" id="IPR032675">
    <property type="entry name" value="LRR_dom_sf"/>
</dbReference>
<sequence>MPNLKYTFFVILISCLFACKKDEKTEIKPALPFAAAGTNQNDVENFQVTLNADSLKAGQTGKWTIEKGLVESKVYFSSDVKPDSKFNGMPGETYQLKWTVMANGTKYSESTVQVIFKPLKAVIGNNAPGNSTQFFLTGNKYDNGLWTIEGKYAKLLGLIAGGTVVPDINSPYVQFQGYANTSYKITWTTYYGSKSASATWEFKTGNYLEKEALYDLQLDPSSYRLAYENGHIVKLDLNASAAAWILRDTLQFPALQALTHLRFLDLQGSSVGEFPKIIGDKFRQLETLNFTSTKISSIPENIGMLSKLKQLILGYGGGIYSLPESFGDLESLEYFKCTAIGLEYIPESFSKLKKLKYLEANLNPIQRLPSKIGDLSNLEVLLVSTAENIPASISKLRNLRRMYFTTKTENSVLPDDFGSLSALDTLIMEGKYKELPSTFGNLDLKDFQLTGPALTALPYNFGNLKNLENLIIAGQFKSLPVSFTKLMKLKYCTLYSNELETLPADLGNLRRLVYLHVEYGKIKTVPESIGDLENLNEIRLDKNQIEELPAGFFNLPKITIIKMSTNKLKSLSDDFGKLSATLKTLYLYNNAYPPADGIRIKQLLPTTTVYVN</sequence>